<feature type="domain" description="Glutamine amidotransferase type-2" evidence="7">
    <location>
        <begin position="30"/>
        <end position="183"/>
    </location>
</feature>
<dbReference type="EMBL" id="VIEB01000200">
    <property type="protein sequence ID" value="TQE01205.1"/>
    <property type="molecule type" value="Genomic_DNA"/>
</dbReference>
<evidence type="ECO:0000256" key="3">
    <source>
        <dbReference type="ARBA" id="ARBA00012916"/>
    </source>
</evidence>
<keyword evidence="4" id="KW-0032">Aminotransferase</keyword>
<dbReference type="GO" id="GO:0006487">
    <property type="term" value="P:protein N-linked glycosylation"/>
    <property type="evidence" value="ECO:0007669"/>
    <property type="project" value="TreeGrafter"/>
</dbReference>
<dbReference type="GO" id="GO:0006002">
    <property type="term" value="P:fructose 6-phosphate metabolic process"/>
    <property type="evidence" value="ECO:0007669"/>
    <property type="project" value="TreeGrafter"/>
</dbReference>
<reference evidence="8 9" key="1">
    <citation type="journal article" date="2019" name="G3 (Bethesda)">
        <title>Sequencing of a Wild Apple (Malus baccata) Genome Unravels the Differences Between Cultivated and Wild Apple Species Regarding Disease Resistance and Cold Tolerance.</title>
        <authorList>
            <person name="Chen X."/>
        </authorList>
    </citation>
    <scope>NUCLEOTIDE SEQUENCE [LARGE SCALE GENOMIC DNA]</scope>
    <source>
        <strain evidence="9">cv. Shandingzi</strain>
        <tissue evidence="8">Leaves</tissue>
    </source>
</reference>
<dbReference type="InterPro" id="IPR017932">
    <property type="entry name" value="GATase_2_dom"/>
</dbReference>
<dbReference type="InterPro" id="IPR029055">
    <property type="entry name" value="Ntn_hydrolases_N"/>
</dbReference>
<dbReference type="GO" id="GO:0006047">
    <property type="term" value="P:UDP-N-acetylglucosamine metabolic process"/>
    <property type="evidence" value="ECO:0007669"/>
    <property type="project" value="TreeGrafter"/>
</dbReference>
<name>A0A540MQY9_MALBA</name>
<comment type="catalytic activity">
    <reaction evidence="1">
        <text>D-fructose 6-phosphate + L-glutamine = D-glucosamine 6-phosphate + L-glutamate</text>
        <dbReference type="Rhea" id="RHEA:13237"/>
        <dbReference type="ChEBI" id="CHEBI:29985"/>
        <dbReference type="ChEBI" id="CHEBI:58359"/>
        <dbReference type="ChEBI" id="CHEBI:58725"/>
        <dbReference type="ChEBI" id="CHEBI:61527"/>
        <dbReference type="EC" id="2.6.1.16"/>
    </reaction>
</comment>
<evidence type="ECO:0000256" key="4">
    <source>
        <dbReference type="ARBA" id="ARBA00022576"/>
    </source>
</evidence>
<dbReference type="EC" id="2.6.1.16" evidence="3"/>
<dbReference type="PROSITE" id="PS51278">
    <property type="entry name" value="GATASE_TYPE_2"/>
    <property type="match status" value="1"/>
</dbReference>
<dbReference type="GO" id="GO:0004360">
    <property type="term" value="F:glutamine-fructose-6-phosphate transaminase (isomerizing) activity"/>
    <property type="evidence" value="ECO:0007669"/>
    <property type="project" value="UniProtKB-EC"/>
</dbReference>
<keyword evidence="5" id="KW-0808">Transferase</keyword>
<evidence type="ECO:0000256" key="1">
    <source>
        <dbReference type="ARBA" id="ARBA00001031"/>
    </source>
</evidence>
<sequence length="183" mass="21260">MTARIGESYRPSMDLKKRKMQRKREKSEMCGIFAYLNYDVNIERRYILQVLFNGLRHLEYQVYDSTGIPIDHSYSFNPNTPQSSPLHPLIFRQKGNIETLVKSVYQEVAETYLNLEESFSLHVGIAHTRWATHGEPAPRNSHPQSSGFGNEFLVFHNGVITNYEALKESLVRHEFTFESETDT</sequence>
<comment type="caution">
    <text evidence="8">The sequence shown here is derived from an EMBL/GenBank/DDBJ whole genome shotgun (WGS) entry which is preliminary data.</text>
</comment>
<evidence type="ECO:0000256" key="5">
    <source>
        <dbReference type="ARBA" id="ARBA00022679"/>
    </source>
</evidence>
<dbReference type="AlphaFoldDB" id="A0A540MQY9"/>
<gene>
    <name evidence="8" type="ORF">C1H46_013228</name>
</gene>
<keyword evidence="9" id="KW-1185">Reference proteome</keyword>
<evidence type="ECO:0000256" key="6">
    <source>
        <dbReference type="ARBA" id="ARBA00022962"/>
    </source>
</evidence>
<dbReference type="SUPFAM" id="SSF56235">
    <property type="entry name" value="N-terminal nucleophile aminohydrolases (Ntn hydrolases)"/>
    <property type="match status" value="1"/>
</dbReference>
<protein>
    <recommendedName>
        <fullName evidence="3">glutamine--fructose-6-phosphate transaminase (isomerizing)</fullName>
        <ecNumber evidence="3">2.6.1.16</ecNumber>
    </recommendedName>
</protein>
<evidence type="ECO:0000313" key="9">
    <source>
        <dbReference type="Proteomes" id="UP000315295"/>
    </source>
</evidence>
<evidence type="ECO:0000256" key="2">
    <source>
        <dbReference type="ARBA" id="ARBA00004775"/>
    </source>
</evidence>
<accession>A0A540MQY9</accession>
<dbReference type="Gene3D" id="3.60.20.10">
    <property type="entry name" value="Glutamine Phosphoribosylpyrophosphate, subunit 1, domain 1"/>
    <property type="match status" value="1"/>
</dbReference>
<dbReference type="Proteomes" id="UP000315295">
    <property type="component" value="Unassembled WGS sequence"/>
</dbReference>
<dbReference type="PANTHER" id="PTHR10937:SF0">
    <property type="entry name" value="GLUTAMINE--FRUCTOSE-6-PHOSPHATE TRANSAMINASE (ISOMERIZING)"/>
    <property type="match status" value="1"/>
</dbReference>
<organism evidence="8 9">
    <name type="scientific">Malus baccata</name>
    <name type="common">Siberian crab apple</name>
    <name type="synonym">Pyrus baccata</name>
    <dbReference type="NCBI Taxonomy" id="106549"/>
    <lineage>
        <taxon>Eukaryota</taxon>
        <taxon>Viridiplantae</taxon>
        <taxon>Streptophyta</taxon>
        <taxon>Embryophyta</taxon>
        <taxon>Tracheophyta</taxon>
        <taxon>Spermatophyta</taxon>
        <taxon>Magnoliopsida</taxon>
        <taxon>eudicotyledons</taxon>
        <taxon>Gunneridae</taxon>
        <taxon>Pentapetalae</taxon>
        <taxon>rosids</taxon>
        <taxon>fabids</taxon>
        <taxon>Rosales</taxon>
        <taxon>Rosaceae</taxon>
        <taxon>Amygdaloideae</taxon>
        <taxon>Maleae</taxon>
        <taxon>Malus</taxon>
    </lineage>
</organism>
<dbReference type="STRING" id="106549.A0A540MQY9"/>
<evidence type="ECO:0000259" key="7">
    <source>
        <dbReference type="PROSITE" id="PS51278"/>
    </source>
</evidence>
<evidence type="ECO:0000313" key="8">
    <source>
        <dbReference type="EMBL" id="TQE01205.1"/>
    </source>
</evidence>
<proteinExistence type="predicted"/>
<comment type="pathway">
    <text evidence="2">Nucleotide-sugar biosynthesis; UDP-N-acetyl-alpha-D-glucosamine biosynthesis; alpha-D-glucosamine 6-phosphate from D-fructose 6-phosphate: step 1/1.</text>
</comment>
<keyword evidence="6" id="KW-0315">Glutamine amidotransferase</keyword>
<dbReference type="FunFam" id="3.60.20.10:FF:000052">
    <property type="entry name" value="Glutamine--fructose-6-phosphate aminotransferase [isomerizing] 2"/>
    <property type="match status" value="1"/>
</dbReference>
<dbReference type="Pfam" id="PF13522">
    <property type="entry name" value="GATase_6"/>
    <property type="match status" value="1"/>
</dbReference>
<dbReference type="PANTHER" id="PTHR10937">
    <property type="entry name" value="GLUCOSAMINE--FRUCTOSE-6-PHOSPHATE AMINOTRANSFERASE, ISOMERIZING"/>
    <property type="match status" value="1"/>
</dbReference>